<accession>A0A9P8WAB2</accession>
<protein>
    <recommendedName>
        <fullName evidence="3">C2H2-type domain-containing protein</fullName>
    </recommendedName>
</protein>
<feature type="compositionally biased region" description="Polar residues" evidence="2">
    <location>
        <begin position="18"/>
        <end position="35"/>
    </location>
</feature>
<dbReference type="InterPro" id="IPR039327">
    <property type="entry name" value="CON7-like"/>
</dbReference>
<gene>
    <name evidence="4" type="ORF">B0T10DRAFT_527814</name>
</gene>
<dbReference type="InterPro" id="IPR013087">
    <property type="entry name" value="Znf_C2H2_type"/>
</dbReference>
<dbReference type="PANTHER" id="PTHR36167:SF3">
    <property type="entry name" value="C2H2 FINGER DOMAIN TRANSCRIPTION FACTOR (EUROFUNG)-RELATED"/>
    <property type="match status" value="1"/>
</dbReference>
<feature type="compositionally biased region" description="Polar residues" evidence="2">
    <location>
        <begin position="393"/>
        <end position="410"/>
    </location>
</feature>
<feature type="compositionally biased region" description="Basic and acidic residues" evidence="2">
    <location>
        <begin position="310"/>
        <end position="325"/>
    </location>
</feature>
<dbReference type="GO" id="GO:0008270">
    <property type="term" value="F:zinc ion binding"/>
    <property type="evidence" value="ECO:0007669"/>
    <property type="project" value="UniProtKB-KW"/>
</dbReference>
<dbReference type="PROSITE" id="PS00028">
    <property type="entry name" value="ZINC_FINGER_C2H2_1"/>
    <property type="match status" value="1"/>
</dbReference>
<reference evidence="4 5" key="1">
    <citation type="journal article" date="2021" name="Nat. Commun.">
        <title>Genetic determinants of endophytism in the Arabidopsis root mycobiome.</title>
        <authorList>
            <person name="Mesny F."/>
            <person name="Miyauchi S."/>
            <person name="Thiergart T."/>
            <person name="Pickel B."/>
            <person name="Atanasova L."/>
            <person name="Karlsson M."/>
            <person name="Huettel B."/>
            <person name="Barry K.W."/>
            <person name="Haridas S."/>
            <person name="Chen C."/>
            <person name="Bauer D."/>
            <person name="Andreopoulos W."/>
            <person name="Pangilinan J."/>
            <person name="LaButti K."/>
            <person name="Riley R."/>
            <person name="Lipzen A."/>
            <person name="Clum A."/>
            <person name="Drula E."/>
            <person name="Henrissat B."/>
            <person name="Kohler A."/>
            <person name="Grigoriev I.V."/>
            <person name="Martin F.M."/>
            <person name="Hacquard S."/>
        </authorList>
    </citation>
    <scope>NUCLEOTIDE SEQUENCE [LARGE SCALE GENOMIC DNA]</scope>
    <source>
        <strain evidence="4 5">MPI-CAGE-CH-0241</strain>
    </source>
</reference>
<evidence type="ECO:0000256" key="2">
    <source>
        <dbReference type="SAM" id="MobiDB-lite"/>
    </source>
</evidence>
<feature type="compositionally biased region" description="Polar residues" evidence="2">
    <location>
        <begin position="87"/>
        <end position="97"/>
    </location>
</feature>
<dbReference type="AlphaFoldDB" id="A0A9P8WAB2"/>
<keyword evidence="1" id="KW-0862">Zinc</keyword>
<proteinExistence type="predicted"/>
<dbReference type="EMBL" id="JAGPYM010000006">
    <property type="protein sequence ID" value="KAH6893410.1"/>
    <property type="molecule type" value="Genomic_DNA"/>
</dbReference>
<evidence type="ECO:0000313" key="5">
    <source>
        <dbReference type="Proteomes" id="UP000777438"/>
    </source>
</evidence>
<dbReference type="Proteomes" id="UP000777438">
    <property type="component" value="Unassembled WGS sequence"/>
</dbReference>
<keyword evidence="5" id="KW-1185">Reference proteome</keyword>
<feature type="domain" description="C2H2-type" evidence="3">
    <location>
        <begin position="264"/>
        <end position="295"/>
    </location>
</feature>
<evidence type="ECO:0000259" key="3">
    <source>
        <dbReference type="PROSITE" id="PS50157"/>
    </source>
</evidence>
<comment type="caution">
    <text evidence="4">The sequence shown here is derived from an EMBL/GenBank/DDBJ whole genome shotgun (WGS) entry which is preliminary data.</text>
</comment>
<keyword evidence="1" id="KW-0863">Zinc-finger</keyword>
<evidence type="ECO:0000256" key="1">
    <source>
        <dbReference type="PROSITE-ProRule" id="PRU00042"/>
    </source>
</evidence>
<dbReference type="PROSITE" id="PS50157">
    <property type="entry name" value="ZINC_FINGER_C2H2_2"/>
    <property type="match status" value="1"/>
</dbReference>
<dbReference type="GO" id="GO:0006355">
    <property type="term" value="P:regulation of DNA-templated transcription"/>
    <property type="evidence" value="ECO:0007669"/>
    <property type="project" value="InterPro"/>
</dbReference>
<feature type="region of interest" description="Disordered" evidence="2">
    <location>
        <begin position="14"/>
        <end position="255"/>
    </location>
</feature>
<feature type="compositionally biased region" description="Polar residues" evidence="2">
    <location>
        <begin position="225"/>
        <end position="239"/>
    </location>
</feature>
<sequence length="410" mass="44947">MFLVQTRQPHTFVDNHASLHSSNTQPLGSEATINTLLGPPSSMERSAPEYSQSGLPSPYPSNFGDSNSEESTADHASAAQYPVKQEVNYSTSATPTSEYGVYPQSARSGSFPDQIQRSYHPASSTSSGGGMAQQQNSPSLPQQDGRNHHAHSVKSDNDVPIDPSIAAPSPTYAYPQHSPYAANPDMSHSYSHPPPGMYAPQRPDWAGYGQHGAPITPGHHVYAQSAASAPPQTRPNQVYSFVPIPGAQQHKRPRRRYEEIERMYKCGWNGCEKAYGTLNHLNAHVTMQSHGQKRTPEEFKEIRKEWKARKKEEEAQRKAEEERQRQAAAAAAAQNGGDPQGPDGTPTSSYPGSRPVQLPPIGYSPGQYPPPPSAGVPQQSLPDYNNHMYPNYQPHSPYTQPNQGIYNQCK</sequence>
<keyword evidence="1" id="KW-0479">Metal-binding</keyword>
<feature type="region of interest" description="Disordered" evidence="2">
    <location>
        <begin position="310"/>
        <end position="410"/>
    </location>
</feature>
<dbReference type="Gene3D" id="3.30.160.60">
    <property type="entry name" value="Classic Zinc Finger"/>
    <property type="match status" value="1"/>
</dbReference>
<evidence type="ECO:0000313" key="4">
    <source>
        <dbReference type="EMBL" id="KAH6893410.1"/>
    </source>
</evidence>
<organism evidence="4 5">
    <name type="scientific">Thelonectria olida</name>
    <dbReference type="NCBI Taxonomy" id="1576542"/>
    <lineage>
        <taxon>Eukaryota</taxon>
        <taxon>Fungi</taxon>
        <taxon>Dikarya</taxon>
        <taxon>Ascomycota</taxon>
        <taxon>Pezizomycotina</taxon>
        <taxon>Sordariomycetes</taxon>
        <taxon>Hypocreomycetidae</taxon>
        <taxon>Hypocreales</taxon>
        <taxon>Nectriaceae</taxon>
        <taxon>Thelonectria</taxon>
    </lineage>
</organism>
<name>A0A9P8WAB2_9HYPO</name>
<feature type="compositionally biased region" description="Low complexity" evidence="2">
    <location>
        <begin position="326"/>
        <end position="347"/>
    </location>
</feature>
<dbReference type="PANTHER" id="PTHR36167">
    <property type="entry name" value="C2H2 FINGER DOMAIN TRANSCRIPTION FACTOR (EUROFUNG)-RELATED"/>
    <property type="match status" value="1"/>
</dbReference>
<feature type="compositionally biased region" description="Polar residues" evidence="2">
    <location>
        <begin position="105"/>
        <end position="144"/>
    </location>
</feature>
<dbReference type="OrthoDB" id="1939603at2759"/>